<dbReference type="PROSITE" id="PS00198">
    <property type="entry name" value="4FE4S_FER_1"/>
    <property type="match status" value="1"/>
</dbReference>
<evidence type="ECO:0000259" key="5">
    <source>
        <dbReference type="PROSITE" id="PS51379"/>
    </source>
</evidence>
<dbReference type="EMBL" id="CP001398">
    <property type="protein sequence ID" value="ACS32573.1"/>
    <property type="molecule type" value="Genomic_DNA"/>
</dbReference>
<keyword evidence="4" id="KW-0411">Iron-sulfur</keyword>
<evidence type="ECO:0000256" key="2">
    <source>
        <dbReference type="ARBA" id="ARBA00022723"/>
    </source>
</evidence>
<evidence type="ECO:0000256" key="1">
    <source>
        <dbReference type="ARBA" id="ARBA00022485"/>
    </source>
</evidence>
<protein>
    <submittedName>
        <fullName evidence="6">4Fe-4S ferredoxin, iron-sulfur binding</fullName>
    </submittedName>
</protein>
<feature type="domain" description="4Fe-4S ferredoxin-type" evidence="5">
    <location>
        <begin position="47"/>
        <end position="77"/>
    </location>
</feature>
<dbReference type="PaxDb" id="593117-TGAM_0071"/>
<sequence length="142" mass="15831">MDIKALKSSIWGREGISVLEVEKCIGCGLCAEACPFNAITIVNDSTRRITFEPEKCGSCGFECNEACPLGAIRGIPDGMTLTFEFARCRACGRKLPYTVKEAEYMASKLREAGEDDTLVYLCDDCKRKRIFDVARSYEAYVR</sequence>
<dbReference type="GO" id="GO:0016491">
    <property type="term" value="F:oxidoreductase activity"/>
    <property type="evidence" value="ECO:0007669"/>
    <property type="project" value="UniProtKB-ARBA"/>
</dbReference>
<dbReference type="InterPro" id="IPR017900">
    <property type="entry name" value="4Fe4S_Fe_S_CS"/>
</dbReference>
<name>C5A2S1_THEGJ</name>
<reference evidence="6 7" key="1">
    <citation type="journal article" date="2007" name="Genome Biol.">
        <title>Genome analysis and genome-wide proteomics of Thermococcus gammatolerans, the most radioresistant organism known amongst the Archaea.</title>
        <authorList>
            <person name="Zivanovic Y."/>
            <person name="Armengaud J."/>
            <person name="Lagorce A."/>
            <person name="Leplat C."/>
            <person name="Guerin P."/>
            <person name="Dutertre M."/>
            <person name="Anthouard V."/>
            <person name="Forterre P."/>
            <person name="Wincker P."/>
            <person name="Confalonieri F."/>
        </authorList>
    </citation>
    <scope>NUCLEOTIDE SEQUENCE [LARGE SCALE GENOMIC DNA]</scope>
    <source>
        <strain evidence="7">DSM 15229 / JCM 11827 / EJ3</strain>
    </source>
</reference>
<dbReference type="HOGENOM" id="CLU_140144_0_0_2"/>
<keyword evidence="7" id="KW-1185">Reference proteome</keyword>
<dbReference type="PANTHER" id="PTHR43687:SF1">
    <property type="entry name" value="FERREDOXIN III"/>
    <property type="match status" value="1"/>
</dbReference>
<dbReference type="PANTHER" id="PTHR43687">
    <property type="entry name" value="ADENYLYLSULFATE REDUCTASE, BETA SUBUNIT"/>
    <property type="match status" value="1"/>
</dbReference>
<organism evidence="6 7">
    <name type="scientific">Thermococcus gammatolerans (strain DSM 15229 / JCM 11827 / EJ3)</name>
    <dbReference type="NCBI Taxonomy" id="593117"/>
    <lineage>
        <taxon>Archaea</taxon>
        <taxon>Methanobacteriati</taxon>
        <taxon>Methanobacteriota</taxon>
        <taxon>Thermococci</taxon>
        <taxon>Thermococcales</taxon>
        <taxon>Thermococcaceae</taxon>
        <taxon>Thermococcus</taxon>
    </lineage>
</organism>
<dbReference type="eggNOG" id="arCOG01543">
    <property type="taxonomic scope" value="Archaea"/>
</dbReference>
<dbReference type="Pfam" id="PF12838">
    <property type="entry name" value="Fer4_7"/>
    <property type="match status" value="1"/>
</dbReference>
<dbReference type="PATRIC" id="fig|593117.10.peg.73"/>
<dbReference type="InterPro" id="IPR017896">
    <property type="entry name" value="4Fe4S_Fe-S-bd"/>
</dbReference>
<keyword evidence="1" id="KW-0004">4Fe-4S</keyword>
<proteinExistence type="predicted"/>
<evidence type="ECO:0000313" key="7">
    <source>
        <dbReference type="Proteomes" id="UP000001488"/>
    </source>
</evidence>
<dbReference type="GO" id="GO:0046872">
    <property type="term" value="F:metal ion binding"/>
    <property type="evidence" value="ECO:0007669"/>
    <property type="project" value="UniProtKB-KW"/>
</dbReference>
<dbReference type="STRING" id="593117.TGAM_0071"/>
<feature type="domain" description="4Fe-4S ferredoxin-type" evidence="5">
    <location>
        <begin position="15"/>
        <end position="44"/>
    </location>
</feature>
<gene>
    <name evidence="6" type="ordered locus">TGAM_0071</name>
</gene>
<dbReference type="SUPFAM" id="SSF54862">
    <property type="entry name" value="4Fe-4S ferredoxins"/>
    <property type="match status" value="1"/>
</dbReference>
<dbReference type="AlphaFoldDB" id="C5A2S1"/>
<evidence type="ECO:0000256" key="4">
    <source>
        <dbReference type="ARBA" id="ARBA00023014"/>
    </source>
</evidence>
<evidence type="ECO:0000256" key="3">
    <source>
        <dbReference type="ARBA" id="ARBA00023004"/>
    </source>
</evidence>
<dbReference type="PROSITE" id="PS51379">
    <property type="entry name" value="4FE4S_FER_2"/>
    <property type="match status" value="2"/>
</dbReference>
<keyword evidence="3" id="KW-0408">Iron</keyword>
<dbReference type="Gene3D" id="3.30.70.20">
    <property type="match status" value="1"/>
</dbReference>
<dbReference type="Proteomes" id="UP000001488">
    <property type="component" value="Chromosome"/>
</dbReference>
<evidence type="ECO:0000313" key="6">
    <source>
        <dbReference type="EMBL" id="ACS32573.1"/>
    </source>
</evidence>
<accession>C5A2S1</accession>
<dbReference type="InterPro" id="IPR050572">
    <property type="entry name" value="Fe-S_Ferredoxin"/>
</dbReference>
<keyword evidence="2" id="KW-0479">Metal-binding</keyword>
<dbReference type="KEGG" id="tga:TGAM_0071"/>
<dbReference type="GO" id="GO:0051539">
    <property type="term" value="F:4 iron, 4 sulfur cluster binding"/>
    <property type="evidence" value="ECO:0007669"/>
    <property type="project" value="UniProtKB-KW"/>
</dbReference>